<feature type="compositionally biased region" description="Basic residues" evidence="1">
    <location>
        <begin position="92"/>
        <end position="102"/>
    </location>
</feature>
<keyword evidence="3" id="KW-1185">Reference proteome</keyword>
<evidence type="ECO:0000256" key="1">
    <source>
        <dbReference type="SAM" id="MobiDB-lite"/>
    </source>
</evidence>
<evidence type="ECO:0000313" key="2">
    <source>
        <dbReference type="EMBL" id="MBW0530273.1"/>
    </source>
</evidence>
<sequence length="237" mass="26728">MSLFWKDMSFVTGNLSKVITTNYSFNHSNSCHWGSKPGKKDHSQDKSCSYESLSLRPTANMQSRSFKTTKDFNLKSFRCTGSQLGDEDQKTITKKQKHQHKSNLKDNLASNKAYSIVYKPFVPYPDINRRAHLTFVSGSLQASSAPQPISTSIPTKKNFTGEEYSSNFDSKKINSKTIEKDKNPSTNTKTTISNIKIPLSINQPYTNSYKIYKKTNKIQSLLPVVLAPVPTKLSLQQ</sequence>
<proteinExistence type="predicted"/>
<organism evidence="2 3">
    <name type="scientific">Austropuccinia psidii MF-1</name>
    <dbReference type="NCBI Taxonomy" id="1389203"/>
    <lineage>
        <taxon>Eukaryota</taxon>
        <taxon>Fungi</taxon>
        <taxon>Dikarya</taxon>
        <taxon>Basidiomycota</taxon>
        <taxon>Pucciniomycotina</taxon>
        <taxon>Pucciniomycetes</taxon>
        <taxon>Pucciniales</taxon>
        <taxon>Sphaerophragmiaceae</taxon>
        <taxon>Austropuccinia</taxon>
    </lineage>
</organism>
<name>A0A9Q3I6V2_9BASI</name>
<reference evidence="2" key="1">
    <citation type="submission" date="2021-03" db="EMBL/GenBank/DDBJ databases">
        <title>Draft genome sequence of rust myrtle Austropuccinia psidii MF-1, a brazilian biotype.</title>
        <authorList>
            <person name="Quecine M.C."/>
            <person name="Pachon D.M.R."/>
            <person name="Bonatelli M.L."/>
            <person name="Correr F.H."/>
            <person name="Franceschini L.M."/>
            <person name="Leite T.F."/>
            <person name="Margarido G.R.A."/>
            <person name="Almeida C.A."/>
            <person name="Ferrarezi J.A."/>
            <person name="Labate C.A."/>
        </authorList>
    </citation>
    <scope>NUCLEOTIDE SEQUENCE</scope>
    <source>
        <strain evidence="2">MF-1</strain>
    </source>
</reference>
<accession>A0A9Q3I6V2</accession>
<dbReference type="AlphaFoldDB" id="A0A9Q3I6V2"/>
<protein>
    <submittedName>
        <fullName evidence="2">Uncharacterized protein</fullName>
    </submittedName>
</protein>
<gene>
    <name evidence="2" type="ORF">O181_069988</name>
</gene>
<evidence type="ECO:0000313" key="3">
    <source>
        <dbReference type="Proteomes" id="UP000765509"/>
    </source>
</evidence>
<comment type="caution">
    <text evidence="2">The sequence shown here is derived from an EMBL/GenBank/DDBJ whole genome shotgun (WGS) entry which is preliminary data.</text>
</comment>
<dbReference type="EMBL" id="AVOT02035846">
    <property type="protein sequence ID" value="MBW0530273.1"/>
    <property type="molecule type" value="Genomic_DNA"/>
</dbReference>
<feature type="region of interest" description="Disordered" evidence="1">
    <location>
        <begin position="85"/>
        <end position="104"/>
    </location>
</feature>
<dbReference type="Proteomes" id="UP000765509">
    <property type="component" value="Unassembled WGS sequence"/>
</dbReference>